<dbReference type="Pfam" id="PF00528">
    <property type="entry name" value="BPD_transp_1"/>
    <property type="match status" value="1"/>
</dbReference>
<name>A0A6I6J9H7_9BACT</name>
<dbReference type="EMBL" id="CP046400">
    <property type="protein sequence ID" value="QGY38671.1"/>
    <property type="molecule type" value="Genomic_DNA"/>
</dbReference>
<evidence type="ECO:0000259" key="9">
    <source>
        <dbReference type="PROSITE" id="PS50928"/>
    </source>
</evidence>
<evidence type="ECO:0000256" key="4">
    <source>
        <dbReference type="ARBA" id="ARBA00022475"/>
    </source>
</evidence>
<evidence type="ECO:0000256" key="6">
    <source>
        <dbReference type="ARBA" id="ARBA00022989"/>
    </source>
</evidence>
<organism evidence="10 11">
    <name type="scientific">Pseudodesulfovibrio cashew</name>
    <dbReference type="NCBI Taxonomy" id="2678688"/>
    <lineage>
        <taxon>Bacteria</taxon>
        <taxon>Pseudomonadati</taxon>
        <taxon>Thermodesulfobacteriota</taxon>
        <taxon>Desulfovibrionia</taxon>
        <taxon>Desulfovibrionales</taxon>
        <taxon>Desulfovibrionaceae</taxon>
    </lineage>
</organism>
<feature type="transmembrane region" description="Helical" evidence="8">
    <location>
        <begin position="97"/>
        <end position="122"/>
    </location>
</feature>
<dbReference type="Gene3D" id="1.10.3720.10">
    <property type="entry name" value="MetI-like"/>
    <property type="match status" value="1"/>
</dbReference>
<evidence type="ECO:0000256" key="2">
    <source>
        <dbReference type="ARBA" id="ARBA00007069"/>
    </source>
</evidence>
<evidence type="ECO:0000256" key="5">
    <source>
        <dbReference type="ARBA" id="ARBA00022692"/>
    </source>
</evidence>
<protein>
    <submittedName>
        <fullName evidence="10">ABC transporter permease subunit</fullName>
    </submittedName>
</protein>
<evidence type="ECO:0000256" key="8">
    <source>
        <dbReference type="RuleBase" id="RU363032"/>
    </source>
</evidence>
<evidence type="ECO:0000313" key="11">
    <source>
        <dbReference type="Proteomes" id="UP000428328"/>
    </source>
</evidence>
<reference evidence="10 11" key="1">
    <citation type="submission" date="2019-11" db="EMBL/GenBank/DDBJ databases">
        <authorList>
            <person name="Zheng R.K."/>
            <person name="Sun C.M."/>
        </authorList>
    </citation>
    <scope>NUCLEOTIDE SEQUENCE [LARGE SCALE GENOMIC DNA]</scope>
    <source>
        <strain evidence="10 11">SRB007</strain>
    </source>
</reference>
<accession>A0A6I6J9H7</accession>
<keyword evidence="3 8" id="KW-0813">Transport</keyword>
<proteinExistence type="inferred from homology"/>
<dbReference type="PANTHER" id="PTHR43848:SF2">
    <property type="entry name" value="PUTRESCINE TRANSPORT SYSTEM PERMEASE PROTEIN POTI"/>
    <property type="match status" value="1"/>
</dbReference>
<feature type="transmembrane region" description="Helical" evidence="8">
    <location>
        <begin position="59"/>
        <end position="85"/>
    </location>
</feature>
<evidence type="ECO:0000256" key="1">
    <source>
        <dbReference type="ARBA" id="ARBA00004651"/>
    </source>
</evidence>
<dbReference type="GO" id="GO:0055085">
    <property type="term" value="P:transmembrane transport"/>
    <property type="evidence" value="ECO:0007669"/>
    <property type="project" value="InterPro"/>
</dbReference>
<keyword evidence="5 8" id="KW-0812">Transmembrane</keyword>
<dbReference type="KEGG" id="psel:GM415_00450"/>
<feature type="transmembrane region" description="Helical" evidence="8">
    <location>
        <begin position="134"/>
        <end position="155"/>
    </location>
</feature>
<keyword evidence="11" id="KW-1185">Reference proteome</keyword>
<feature type="transmembrane region" description="Helical" evidence="8">
    <location>
        <begin position="12"/>
        <end position="32"/>
    </location>
</feature>
<dbReference type="InterPro" id="IPR000515">
    <property type="entry name" value="MetI-like"/>
</dbReference>
<dbReference type="CDD" id="cd06261">
    <property type="entry name" value="TM_PBP2"/>
    <property type="match status" value="1"/>
</dbReference>
<evidence type="ECO:0000313" key="10">
    <source>
        <dbReference type="EMBL" id="QGY38671.1"/>
    </source>
</evidence>
<feature type="transmembrane region" description="Helical" evidence="8">
    <location>
        <begin position="176"/>
        <end position="198"/>
    </location>
</feature>
<gene>
    <name evidence="10" type="ORF">GM415_00450</name>
</gene>
<keyword evidence="4" id="KW-1003">Cell membrane</keyword>
<comment type="subcellular location">
    <subcellularLocation>
        <location evidence="1 8">Cell membrane</location>
        <topology evidence="1 8">Multi-pass membrane protein</topology>
    </subcellularLocation>
</comment>
<keyword evidence="7 8" id="KW-0472">Membrane</keyword>
<evidence type="ECO:0000256" key="7">
    <source>
        <dbReference type="ARBA" id="ARBA00023136"/>
    </source>
</evidence>
<dbReference type="AlphaFoldDB" id="A0A6I6J9H7"/>
<dbReference type="RefSeq" id="WP_158945702.1">
    <property type="nucleotide sequence ID" value="NZ_CP046400.1"/>
</dbReference>
<evidence type="ECO:0000256" key="3">
    <source>
        <dbReference type="ARBA" id="ARBA00022448"/>
    </source>
</evidence>
<dbReference type="SUPFAM" id="SSF161098">
    <property type="entry name" value="MetI-like"/>
    <property type="match status" value="1"/>
</dbReference>
<dbReference type="PROSITE" id="PS50928">
    <property type="entry name" value="ABC_TM1"/>
    <property type="match status" value="1"/>
</dbReference>
<dbReference type="InterPro" id="IPR051789">
    <property type="entry name" value="Bact_Polyamine_Transport"/>
</dbReference>
<comment type="similarity">
    <text evidence="2">Belongs to the binding-protein-dependent transport system permease family. CysTW subfamily.</text>
</comment>
<dbReference type="InterPro" id="IPR035906">
    <property type="entry name" value="MetI-like_sf"/>
</dbReference>
<dbReference type="PANTHER" id="PTHR43848">
    <property type="entry name" value="PUTRESCINE TRANSPORT SYSTEM PERMEASE PROTEIN POTI"/>
    <property type="match status" value="1"/>
</dbReference>
<feature type="domain" description="ABC transmembrane type-1" evidence="9">
    <location>
        <begin position="63"/>
        <end position="250"/>
    </location>
</feature>
<sequence>MRFNGWAALRGYTFLVYAFVYLPIMLMGLFSLNSSDLIAFPLTGFTLDWYDQILHDSRIFTGLLTTMSVAFPVTLITTVFGSMAALALTRHKFKGKFAFLALLVLPFFVPKLIFAIAQVTFLNDIGVGKGLYTVWISQALIILPFVTVIIASVLFRVDKKLEEAAGDLGATPWQTFRLVTLPLMKNGILAGSFISFVLSNAEYTVSFFTSGRAQPLSVLVASDFRFHLSPSLNALAMLIVFFNILVVVISEWLRRRGVQPE</sequence>
<keyword evidence="6 8" id="KW-1133">Transmembrane helix</keyword>
<dbReference type="GO" id="GO:0005886">
    <property type="term" value="C:plasma membrane"/>
    <property type="evidence" value="ECO:0007669"/>
    <property type="project" value="UniProtKB-SubCell"/>
</dbReference>
<feature type="transmembrane region" description="Helical" evidence="8">
    <location>
        <begin position="234"/>
        <end position="253"/>
    </location>
</feature>
<dbReference type="Proteomes" id="UP000428328">
    <property type="component" value="Chromosome"/>
</dbReference>